<dbReference type="InterPro" id="IPR026817">
    <property type="entry name" value="Ect2"/>
</dbReference>
<dbReference type="SMART" id="SM00292">
    <property type="entry name" value="BRCT"/>
    <property type="match status" value="2"/>
</dbReference>
<dbReference type="InterPro" id="IPR001357">
    <property type="entry name" value="BRCT_dom"/>
</dbReference>
<dbReference type="Pfam" id="PF12738">
    <property type="entry name" value="PTCB-BRCT"/>
    <property type="match status" value="1"/>
</dbReference>
<feature type="domain" description="BRCT" evidence="3">
    <location>
        <begin position="132"/>
        <end position="206"/>
    </location>
</feature>
<dbReference type="GO" id="GO:0000281">
    <property type="term" value="P:mitotic cytokinesis"/>
    <property type="evidence" value="ECO:0007669"/>
    <property type="project" value="TreeGrafter"/>
</dbReference>
<evidence type="ECO:0000313" key="4">
    <source>
        <dbReference type="EMBL" id="SSX30446.1"/>
    </source>
</evidence>
<sequence>MEISSQEEKPSSGSDVEMTTAPNSRGGSQELAIPTAVLPINGKQTRICLVGGVSNEISTLQTAQKLGVPVIISETGLDYITDDKWLTYFILDDFEGPRYTAIYNAKQKILGPPALKYAVDSGEGLPNNNRPIYNYAMRGTTTCFTGIRQKDVLIRLVNLIHFMGGSIRKDMNTKVTHLICNSSMGEKYQYAMTFRLPAIRPSWVMEAWASRDKENFSAKDESFLKGHKLKVFEGQKVCFFGFPPEEHQHMIDVLKSNGGIPTDMEDPECSHVVVDEHIVQAKPEVRNNRTHIVKSDWFWYTIQNGYADETDYLFGDYLDSIANTPGSERRDSYPISFNKRKRKRLSQRIHGDGTPIGSGTNKRRSSVSDAGLLSVSGSFLDCTATPEKHDGSKNITTSLDKDNSHEKLPSAKTMTMRRNHFMDFFHTESNYVGILETICKVFKEPLEKMLEENPEDSLLNQTELKGIFSNFLPIYEVHTNMLNKLKDIQSNWTEDCLIGQIIIDHRADLLKAYPPYVNFFEQMKETLVQCDAQKPRFHAFLKICQAKPECGRQTLQDLMIRPVQRLPSISLLLKDILKHTAKTNPDHKCLADALEAVTEVMHDINEDKRKTEGQLAIFEIFNDIDNCPPHLVSSHRSFVSKLEVTELTDSLSGRGDSLVLFLFSDTLEVCKKRSRGFGTIKSPGTNGINTVKIQQEKKPSFKHYKMMPLSSIRFVIDIHDNPRAFAINCKLCGDTKDKLYCFSICDEECDKIIYLKTLCKQMAENACRAETDKCLLSCHSDELGIDVTDVNIGTLSRAFKFATKTRLKVGRAFSFNKTPSKLKRAVSTMMTSPTFGSTNSLTPSTQMAQMKLASCTNLNDHNSDDTASQCSSSSPTNSEILLAPMTVQPTRKNNLVSIAALRRI</sequence>
<dbReference type="InterPro" id="IPR035899">
    <property type="entry name" value="DBL_dom_sf"/>
</dbReference>
<evidence type="ECO:0000259" key="2">
    <source>
        <dbReference type="PROSITE" id="PS50010"/>
    </source>
</evidence>
<dbReference type="FunFam" id="3.40.50.10190:FF:000063">
    <property type="entry name" value="Pebble, isoform B"/>
    <property type="match status" value="1"/>
</dbReference>
<protein>
    <submittedName>
        <fullName evidence="4">CSON002484 protein</fullName>
    </submittedName>
</protein>
<feature type="region of interest" description="Disordered" evidence="1">
    <location>
        <begin position="1"/>
        <end position="28"/>
    </location>
</feature>
<dbReference type="CDD" id="cd00160">
    <property type="entry name" value="RhoGEF"/>
    <property type="match status" value="1"/>
</dbReference>
<dbReference type="SMART" id="SM00325">
    <property type="entry name" value="RhoGEF"/>
    <property type="match status" value="1"/>
</dbReference>
<dbReference type="SUPFAM" id="SSF52113">
    <property type="entry name" value="BRCT domain"/>
    <property type="match status" value="2"/>
</dbReference>
<dbReference type="InterPro" id="IPR049396">
    <property type="entry name" value="ECT2_BRCT0"/>
</dbReference>
<dbReference type="Gene3D" id="2.30.29.30">
    <property type="entry name" value="Pleckstrin-homology domain (PH domain)/Phosphotyrosine-binding domain (PTB)"/>
    <property type="match status" value="1"/>
</dbReference>
<proteinExistence type="predicted"/>
<feature type="compositionally biased region" description="Basic and acidic residues" evidence="1">
    <location>
        <begin position="1"/>
        <end position="10"/>
    </location>
</feature>
<dbReference type="EMBL" id="UFQT01001413">
    <property type="protein sequence ID" value="SSX30446.1"/>
    <property type="molecule type" value="Genomic_DNA"/>
</dbReference>
<dbReference type="CDD" id="cd17732">
    <property type="entry name" value="BRCT_Ect2_rpt2"/>
    <property type="match status" value="1"/>
</dbReference>
<dbReference type="GO" id="GO:0005096">
    <property type="term" value="F:GTPase activator activity"/>
    <property type="evidence" value="ECO:0007669"/>
    <property type="project" value="InterPro"/>
</dbReference>
<evidence type="ECO:0000256" key="1">
    <source>
        <dbReference type="SAM" id="MobiDB-lite"/>
    </source>
</evidence>
<evidence type="ECO:0000259" key="3">
    <source>
        <dbReference type="PROSITE" id="PS50172"/>
    </source>
</evidence>
<gene>
    <name evidence="4" type="primary">CSON002484</name>
</gene>
<feature type="region of interest" description="Disordered" evidence="1">
    <location>
        <begin position="344"/>
        <end position="367"/>
    </location>
</feature>
<dbReference type="PANTHER" id="PTHR16777:SF2">
    <property type="entry name" value="PROTEIN ECT2"/>
    <property type="match status" value="1"/>
</dbReference>
<dbReference type="GO" id="GO:2000431">
    <property type="term" value="P:regulation of cytokinesis, actomyosin contractile ring assembly"/>
    <property type="evidence" value="ECO:0007669"/>
    <property type="project" value="InterPro"/>
</dbReference>
<dbReference type="PROSITE" id="PS50010">
    <property type="entry name" value="DH_2"/>
    <property type="match status" value="1"/>
</dbReference>
<dbReference type="SUPFAM" id="SSF48065">
    <property type="entry name" value="DBL homology domain (DH-domain)"/>
    <property type="match status" value="1"/>
</dbReference>
<dbReference type="Pfam" id="PF21242">
    <property type="entry name" value="ECT2_PH"/>
    <property type="match status" value="1"/>
</dbReference>
<feature type="domain" description="BRCT" evidence="3">
    <location>
        <begin position="227"/>
        <end position="314"/>
    </location>
</feature>
<dbReference type="GO" id="GO:0005634">
    <property type="term" value="C:nucleus"/>
    <property type="evidence" value="ECO:0007669"/>
    <property type="project" value="InterPro"/>
</dbReference>
<accession>A0A336MJI4</accession>
<dbReference type="GO" id="GO:0005085">
    <property type="term" value="F:guanyl-nucleotide exchange factor activity"/>
    <property type="evidence" value="ECO:0007669"/>
    <property type="project" value="InterPro"/>
</dbReference>
<dbReference type="PANTHER" id="PTHR16777">
    <property type="entry name" value="PROTEIN ECT2"/>
    <property type="match status" value="1"/>
</dbReference>
<dbReference type="Gene3D" id="3.40.50.10190">
    <property type="entry name" value="BRCT domain"/>
    <property type="match status" value="3"/>
</dbReference>
<dbReference type="OMA" id="PIYDVHK"/>
<reference evidence="4" key="1">
    <citation type="submission" date="2018-07" db="EMBL/GenBank/DDBJ databases">
        <authorList>
            <person name="Quirk P.G."/>
            <person name="Krulwich T.A."/>
        </authorList>
    </citation>
    <scope>NUCLEOTIDE SEQUENCE</scope>
</reference>
<dbReference type="AlphaFoldDB" id="A0A336MJI4"/>
<dbReference type="InterPro" id="IPR000219">
    <property type="entry name" value="DH_dom"/>
</dbReference>
<dbReference type="InterPro" id="IPR036420">
    <property type="entry name" value="BRCT_dom_sf"/>
</dbReference>
<dbReference type="InterPro" id="IPR049395">
    <property type="entry name" value="ECT2_PH"/>
</dbReference>
<organism evidence="4">
    <name type="scientific">Culicoides sonorensis</name>
    <name type="common">Biting midge</name>
    <dbReference type="NCBI Taxonomy" id="179676"/>
    <lineage>
        <taxon>Eukaryota</taxon>
        <taxon>Metazoa</taxon>
        <taxon>Ecdysozoa</taxon>
        <taxon>Arthropoda</taxon>
        <taxon>Hexapoda</taxon>
        <taxon>Insecta</taxon>
        <taxon>Pterygota</taxon>
        <taxon>Neoptera</taxon>
        <taxon>Endopterygota</taxon>
        <taxon>Diptera</taxon>
        <taxon>Nematocera</taxon>
        <taxon>Chironomoidea</taxon>
        <taxon>Ceratopogonidae</taxon>
        <taxon>Ceratopogoninae</taxon>
        <taxon>Culicoides</taxon>
        <taxon>Monoculicoides</taxon>
    </lineage>
</organism>
<dbReference type="PROSITE" id="PS50172">
    <property type="entry name" value="BRCT"/>
    <property type="match status" value="2"/>
</dbReference>
<dbReference type="GO" id="GO:0005938">
    <property type="term" value="C:cell cortex"/>
    <property type="evidence" value="ECO:0007669"/>
    <property type="project" value="TreeGrafter"/>
</dbReference>
<dbReference type="Gene3D" id="1.20.900.10">
    <property type="entry name" value="Dbl homology (DH) domain"/>
    <property type="match status" value="1"/>
</dbReference>
<dbReference type="GO" id="GO:0007399">
    <property type="term" value="P:nervous system development"/>
    <property type="evidence" value="ECO:0007669"/>
    <property type="project" value="TreeGrafter"/>
</dbReference>
<dbReference type="CDD" id="cd01229">
    <property type="entry name" value="PH_Ect2"/>
    <property type="match status" value="1"/>
</dbReference>
<dbReference type="InterPro" id="IPR011993">
    <property type="entry name" value="PH-like_dom_sf"/>
</dbReference>
<name>A0A336MJI4_CULSO</name>
<dbReference type="VEuPathDB" id="VectorBase:CSON002484"/>
<dbReference type="Pfam" id="PF00621">
    <property type="entry name" value="RhoGEF"/>
    <property type="match status" value="1"/>
</dbReference>
<feature type="domain" description="DH" evidence="2">
    <location>
        <begin position="416"/>
        <end position="607"/>
    </location>
</feature>
<dbReference type="Pfam" id="PF21243">
    <property type="entry name" value="ECT2_BRCT0"/>
    <property type="match status" value="1"/>
</dbReference>